<dbReference type="PANTHER" id="PTHR13315">
    <property type="entry name" value="METALLO PHOSPHOESTERASE RELATED"/>
    <property type="match status" value="1"/>
</dbReference>
<dbReference type="InterPro" id="IPR029052">
    <property type="entry name" value="Metallo-depent_PP-like"/>
</dbReference>
<evidence type="ECO:0000313" key="9">
    <source>
        <dbReference type="Proteomes" id="UP001610335"/>
    </source>
</evidence>
<dbReference type="PANTHER" id="PTHR13315:SF4">
    <property type="entry name" value="METALLOPHOSPHOESTERASE, ISOFORM E"/>
    <property type="match status" value="1"/>
</dbReference>
<sequence>MNQSYLPTASASAYRPARRDTLAPSGVLKTAHDALPSWATQRVSTALRTASSHLDKLKSTGEIKSLALKTIRYLFTITNGLIVLWICTLWWGERSVFQESMESCDWSAWEKWPAAASPHHVAFIADPQLVDPHTYPGRPWPLSTLTVKFTDQYMRRSFSSIQSHLDPDSVLFLGDLFDGGREWGTSRSTSPEERWRKYNDDFWKEEFHRFVKIYLNTWNSQETHSTNPRGRRLIGSLPGNHDLGFGSGVQLPVRERFQNFFGNGNRVDVIGNHTFVSVDSVSLSAMDQPDPQTGSTGAGQGDGERPNQNIWQEPEDFLNAMKTHRGRAEMDELRFLGTPTKGRLFKHEIGEVSEPVVYREPEPNIVGLPTILLTHVPLHRNPGTPCGPLRERYPPSSEGLEQDDRNALSISGGYQYQNVLTKTISNDIVSKVGPNLIQVYSGDDHDYCEITHREFSGSPREITVKSTSWAMGVRKPGFQLASLWNPIDPATGKPIDSSTPGGTLQNHLCLLPDQLSIFIHYGLILGFTLTVLIVRATILALRSIRSITPDPLLPLSEHREIPTRSRAVSHSSSSSIPNASFIKPGGLASRAANNPRYTPPQSYNDAYYPGLDYAEETEDTSKWKPSSLDRRRRGGDTTFGRARYELLDSVKRITRVALVWYFFLIWRW</sequence>
<gene>
    <name evidence="8" type="ORF">BDW59DRAFT_149198</name>
</gene>
<dbReference type="InterPro" id="IPR004843">
    <property type="entry name" value="Calcineurin-like_PHP"/>
</dbReference>
<reference evidence="8 9" key="1">
    <citation type="submission" date="2024-07" db="EMBL/GenBank/DDBJ databases">
        <title>Section-level genome sequencing and comparative genomics of Aspergillus sections Usti and Cavernicolus.</title>
        <authorList>
            <consortium name="Lawrence Berkeley National Laboratory"/>
            <person name="Nybo J.L."/>
            <person name="Vesth T.C."/>
            <person name="Theobald S."/>
            <person name="Frisvad J.C."/>
            <person name="Larsen T.O."/>
            <person name="Kjaerboelling I."/>
            <person name="Rothschild-Mancinelli K."/>
            <person name="Lyhne E.K."/>
            <person name="Kogle M.E."/>
            <person name="Barry K."/>
            <person name="Clum A."/>
            <person name="Na H."/>
            <person name="Ledsgaard L."/>
            <person name="Lin J."/>
            <person name="Lipzen A."/>
            <person name="Kuo A."/>
            <person name="Riley R."/>
            <person name="Mondo S."/>
            <person name="LaButti K."/>
            <person name="Haridas S."/>
            <person name="Pangalinan J."/>
            <person name="Salamov A.A."/>
            <person name="Simmons B.A."/>
            <person name="Magnuson J.K."/>
            <person name="Chen J."/>
            <person name="Drula E."/>
            <person name="Henrissat B."/>
            <person name="Wiebenga A."/>
            <person name="Lubbers R.J."/>
            <person name="Gomes A.C."/>
            <person name="Makela M.R."/>
            <person name="Stajich J."/>
            <person name="Grigoriev I.V."/>
            <person name="Mortensen U.H."/>
            <person name="De vries R.P."/>
            <person name="Baker S.E."/>
            <person name="Andersen M.R."/>
        </authorList>
    </citation>
    <scope>NUCLEOTIDE SEQUENCE [LARGE SCALE GENOMIC DNA]</scope>
    <source>
        <strain evidence="8 9">CBS 600.67</strain>
    </source>
</reference>
<keyword evidence="2 6" id="KW-0812">Transmembrane</keyword>
<evidence type="ECO:0000256" key="2">
    <source>
        <dbReference type="ARBA" id="ARBA00022692"/>
    </source>
</evidence>
<feature type="transmembrane region" description="Helical" evidence="6">
    <location>
        <begin position="518"/>
        <end position="541"/>
    </location>
</feature>
<dbReference type="Proteomes" id="UP001610335">
    <property type="component" value="Unassembled WGS sequence"/>
</dbReference>
<evidence type="ECO:0000256" key="5">
    <source>
        <dbReference type="SAM" id="MobiDB-lite"/>
    </source>
</evidence>
<evidence type="ECO:0000256" key="6">
    <source>
        <dbReference type="SAM" id="Phobius"/>
    </source>
</evidence>
<feature type="region of interest" description="Disordered" evidence="5">
    <location>
        <begin position="284"/>
        <end position="309"/>
    </location>
</feature>
<feature type="domain" description="Calcineurin-like phosphoesterase" evidence="7">
    <location>
        <begin position="121"/>
        <end position="276"/>
    </location>
</feature>
<evidence type="ECO:0000313" key="8">
    <source>
        <dbReference type="EMBL" id="KAL2822796.1"/>
    </source>
</evidence>
<evidence type="ECO:0000256" key="4">
    <source>
        <dbReference type="ARBA" id="ARBA00023136"/>
    </source>
</evidence>
<protein>
    <recommendedName>
        <fullName evidence="7">Calcineurin-like phosphoesterase domain-containing protein</fullName>
    </recommendedName>
</protein>
<organism evidence="8 9">
    <name type="scientific">Aspergillus cavernicola</name>
    <dbReference type="NCBI Taxonomy" id="176166"/>
    <lineage>
        <taxon>Eukaryota</taxon>
        <taxon>Fungi</taxon>
        <taxon>Dikarya</taxon>
        <taxon>Ascomycota</taxon>
        <taxon>Pezizomycotina</taxon>
        <taxon>Eurotiomycetes</taxon>
        <taxon>Eurotiomycetidae</taxon>
        <taxon>Eurotiales</taxon>
        <taxon>Aspergillaceae</taxon>
        <taxon>Aspergillus</taxon>
        <taxon>Aspergillus subgen. Nidulantes</taxon>
    </lineage>
</organism>
<accession>A0ABR4I4W1</accession>
<dbReference type="SUPFAM" id="SSF56300">
    <property type="entry name" value="Metallo-dependent phosphatases"/>
    <property type="match status" value="1"/>
</dbReference>
<dbReference type="InterPro" id="IPR033308">
    <property type="entry name" value="PGAP5/Cdc1/Ted1"/>
</dbReference>
<dbReference type="EMBL" id="JBFXLS010000056">
    <property type="protein sequence ID" value="KAL2822796.1"/>
    <property type="molecule type" value="Genomic_DNA"/>
</dbReference>
<keyword evidence="3 6" id="KW-1133">Transmembrane helix</keyword>
<feature type="transmembrane region" description="Helical" evidence="6">
    <location>
        <begin position="73"/>
        <end position="92"/>
    </location>
</feature>
<evidence type="ECO:0000256" key="3">
    <source>
        <dbReference type="ARBA" id="ARBA00022989"/>
    </source>
</evidence>
<dbReference type="Pfam" id="PF00149">
    <property type="entry name" value="Metallophos"/>
    <property type="match status" value="1"/>
</dbReference>
<name>A0ABR4I4W1_9EURO</name>
<keyword evidence="9" id="KW-1185">Reference proteome</keyword>
<evidence type="ECO:0000256" key="1">
    <source>
        <dbReference type="ARBA" id="ARBA00004141"/>
    </source>
</evidence>
<proteinExistence type="predicted"/>
<comment type="caution">
    <text evidence="8">The sequence shown here is derived from an EMBL/GenBank/DDBJ whole genome shotgun (WGS) entry which is preliminary data.</text>
</comment>
<evidence type="ECO:0000259" key="7">
    <source>
        <dbReference type="Pfam" id="PF00149"/>
    </source>
</evidence>
<keyword evidence="4 6" id="KW-0472">Membrane</keyword>
<feature type="compositionally biased region" description="Polar residues" evidence="5">
    <location>
        <begin position="284"/>
        <end position="295"/>
    </location>
</feature>
<comment type="subcellular location">
    <subcellularLocation>
        <location evidence="1">Membrane</location>
        <topology evidence="1">Multi-pass membrane protein</topology>
    </subcellularLocation>
</comment>